<keyword evidence="12" id="KW-1185">Reference proteome</keyword>
<dbReference type="PANTHER" id="PTHR11059">
    <property type="entry name" value="DNA REPAIR PROTEIN RECN"/>
    <property type="match status" value="1"/>
</dbReference>
<dbReference type="GO" id="GO:0006281">
    <property type="term" value="P:DNA repair"/>
    <property type="evidence" value="ECO:0007669"/>
    <property type="project" value="UniProtKB-KW"/>
</dbReference>
<dbReference type="RefSeq" id="WP_156228010.1">
    <property type="nucleotide sequence ID" value="NZ_CP046415.1"/>
</dbReference>
<evidence type="ECO:0000256" key="8">
    <source>
        <dbReference type="ARBA" id="ARBA00033408"/>
    </source>
</evidence>
<evidence type="ECO:0000256" key="2">
    <source>
        <dbReference type="ARBA" id="ARBA00009441"/>
    </source>
</evidence>
<accession>A0A6I6CZ76</accession>
<dbReference type="CDD" id="cd03241">
    <property type="entry name" value="ABC_RecN"/>
    <property type="match status" value="2"/>
</dbReference>
<feature type="domain" description="RecF/RecN/SMC N-terminal" evidence="10">
    <location>
        <begin position="7"/>
        <end position="518"/>
    </location>
</feature>
<dbReference type="GO" id="GO:0005524">
    <property type="term" value="F:ATP binding"/>
    <property type="evidence" value="ECO:0007669"/>
    <property type="project" value="UniProtKB-KW"/>
</dbReference>
<keyword evidence="5 9" id="KW-0227">DNA damage</keyword>
<evidence type="ECO:0000256" key="5">
    <source>
        <dbReference type="ARBA" id="ARBA00022763"/>
    </source>
</evidence>
<gene>
    <name evidence="11" type="primary">recN</name>
    <name evidence="11" type="ORF">GM160_03015</name>
</gene>
<evidence type="ECO:0000259" key="10">
    <source>
        <dbReference type="Pfam" id="PF02463"/>
    </source>
</evidence>
<dbReference type="EMBL" id="CP046415">
    <property type="protein sequence ID" value="QGT77948.1"/>
    <property type="molecule type" value="Genomic_DNA"/>
</dbReference>
<dbReference type="FunFam" id="3.40.50.300:FF:000319">
    <property type="entry name" value="DNA repair protein RecN"/>
    <property type="match status" value="1"/>
</dbReference>
<keyword evidence="7 9" id="KW-0234">DNA repair</keyword>
<name>A0A6I6CZ76_9GAMM</name>
<dbReference type="Proteomes" id="UP000427716">
    <property type="component" value="Chromosome"/>
</dbReference>
<sequence>MLTTLSIRQIALIDQLELDFAAGMTALTGETGAGKSILIDAIGLLLGDRANMNLLRAGCDQGEVTGEFLLPADSPAARWLEEQELGEEPEGDSLPLIVRRLLSRDGRSKAWINGRPVPGQTLKGIGRHLIDIHGQHQNQRLMQAKTQLALLDHFCDLKRQVDELGRLSRQIHADEQQLANHQAEQASRADRLAFLEFQLEEIERVDPQPDEFNQLHAELKRLTRLDEWRQVLAEQMAALFDEDGNAHDRVGAAEQALSRIADLDEALGPVIETLQSAEIQIAEAVDTLRDRLESAEADPERLATVEARLDTLHELARKHRVAPEAFEQHVHDLREEHEQLEQAGSTLGEVESRLAENRATYDRLAAEVSTKRATGAKKLAERLKASIRELGMPNGEFEVRLTQPETLAERRGERGIDEVVFLISANRGQPVAPLDQIASGGELARVSLALKTLTAGDDPVGTFIFDEVDTGIGGATAAIVGAHLRALGDSRQVLCVTHLPQVAAHGHHQARIEKDEQADSTRTWVRALDPNERVEELARMLGGREVTEQTRAHARELLDSSA</sequence>
<evidence type="ECO:0000313" key="11">
    <source>
        <dbReference type="EMBL" id="QGT77948.1"/>
    </source>
</evidence>
<dbReference type="KEGG" id="ghl:GM160_03015"/>
<dbReference type="InterPro" id="IPR004604">
    <property type="entry name" value="DNA_recomb/repair_RecN"/>
</dbReference>
<dbReference type="PIRSF" id="PIRSF003128">
    <property type="entry name" value="RecN"/>
    <property type="match status" value="1"/>
</dbReference>
<dbReference type="AlphaFoldDB" id="A0A6I6CZ76"/>
<comment type="function">
    <text evidence="1 9">May be involved in recombinational repair of damaged DNA.</text>
</comment>
<reference evidence="11 12" key="1">
    <citation type="submission" date="2019-11" db="EMBL/GenBank/DDBJ databases">
        <authorList>
            <person name="Zhang J."/>
            <person name="Sun C."/>
        </authorList>
    </citation>
    <scope>NUCLEOTIDE SEQUENCE [LARGE SCALE GENOMIC DNA]</scope>
    <source>
        <strain evidence="12">sp2</strain>
    </source>
</reference>
<dbReference type="NCBIfam" id="TIGR00634">
    <property type="entry name" value="recN"/>
    <property type="match status" value="1"/>
</dbReference>
<proteinExistence type="inferred from homology"/>
<dbReference type="InterPro" id="IPR027417">
    <property type="entry name" value="P-loop_NTPase"/>
</dbReference>
<dbReference type="GO" id="GO:0006310">
    <property type="term" value="P:DNA recombination"/>
    <property type="evidence" value="ECO:0007669"/>
    <property type="project" value="InterPro"/>
</dbReference>
<dbReference type="Gene3D" id="3.40.50.300">
    <property type="entry name" value="P-loop containing nucleotide triphosphate hydrolases"/>
    <property type="match status" value="2"/>
</dbReference>
<dbReference type="PANTHER" id="PTHR11059:SF0">
    <property type="entry name" value="DNA REPAIR PROTEIN RECN"/>
    <property type="match status" value="1"/>
</dbReference>
<dbReference type="SUPFAM" id="SSF52540">
    <property type="entry name" value="P-loop containing nucleoside triphosphate hydrolases"/>
    <property type="match status" value="1"/>
</dbReference>
<evidence type="ECO:0000313" key="12">
    <source>
        <dbReference type="Proteomes" id="UP000427716"/>
    </source>
</evidence>
<organism evidence="11 12">
    <name type="scientific">Guyparkeria halophila</name>
    <dbReference type="NCBI Taxonomy" id="47960"/>
    <lineage>
        <taxon>Bacteria</taxon>
        <taxon>Pseudomonadati</taxon>
        <taxon>Pseudomonadota</taxon>
        <taxon>Gammaproteobacteria</taxon>
        <taxon>Chromatiales</taxon>
        <taxon>Thioalkalibacteraceae</taxon>
        <taxon>Guyparkeria</taxon>
    </lineage>
</organism>
<dbReference type="GO" id="GO:0043590">
    <property type="term" value="C:bacterial nucleoid"/>
    <property type="evidence" value="ECO:0007669"/>
    <property type="project" value="TreeGrafter"/>
</dbReference>
<evidence type="ECO:0000256" key="1">
    <source>
        <dbReference type="ARBA" id="ARBA00003618"/>
    </source>
</evidence>
<keyword evidence="4" id="KW-0547">Nucleotide-binding</keyword>
<comment type="similarity">
    <text evidence="2 9">Belongs to the RecN family.</text>
</comment>
<dbReference type="FunFam" id="3.40.50.300:FF:000356">
    <property type="entry name" value="DNA repair protein RecN"/>
    <property type="match status" value="1"/>
</dbReference>
<dbReference type="GO" id="GO:0009432">
    <property type="term" value="P:SOS response"/>
    <property type="evidence" value="ECO:0007669"/>
    <property type="project" value="TreeGrafter"/>
</dbReference>
<dbReference type="Pfam" id="PF02463">
    <property type="entry name" value="SMC_N"/>
    <property type="match status" value="1"/>
</dbReference>
<dbReference type="NCBIfam" id="NF008121">
    <property type="entry name" value="PRK10869.1"/>
    <property type="match status" value="1"/>
</dbReference>
<evidence type="ECO:0000256" key="6">
    <source>
        <dbReference type="ARBA" id="ARBA00022840"/>
    </source>
</evidence>
<keyword evidence="6" id="KW-0067">ATP-binding</keyword>
<evidence type="ECO:0000256" key="4">
    <source>
        <dbReference type="ARBA" id="ARBA00022741"/>
    </source>
</evidence>
<dbReference type="InterPro" id="IPR003395">
    <property type="entry name" value="RecF/RecN/SMC_N"/>
</dbReference>
<evidence type="ECO:0000256" key="3">
    <source>
        <dbReference type="ARBA" id="ARBA00021315"/>
    </source>
</evidence>
<evidence type="ECO:0000256" key="7">
    <source>
        <dbReference type="ARBA" id="ARBA00023204"/>
    </source>
</evidence>
<protein>
    <recommendedName>
        <fullName evidence="3 9">DNA repair protein RecN</fullName>
    </recommendedName>
    <alternativeName>
        <fullName evidence="8 9">Recombination protein N</fullName>
    </alternativeName>
</protein>
<evidence type="ECO:0000256" key="9">
    <source>
        <dbReference type="PIRNR" id="PIRNR003128"/>
    </source>
</evidence>